<dbReference type="EMBL" id="MU003525">
    <property type="protein sequence ID" value="KAF2466443.1"/>
    <property type="molecule type" value="Genomic_DNA"/>
</dbReference>
<dbReference type="Proteomes" id="UP000799755">
    <property type="component" value="Unassembled WGS sequence"/>
</dbReference>
<gene>
    <name evidence="1" type="ORF">BDR25DRAFT_78379</name>
</gene>
<name>A0ACB6QHI6_9PLEO</name>
<reference evidence="1" key="1">
    <citation type="journal article" date="2020" name="Stud. Mycol.">
        <title>101 Dothideomycetes genomes: a test case for predicting lifestyles and emergence of pathogens.</title>
        <authorList>
            <person name="Haridas S."/>
            <person name="Albert R."/>
            <person name="Binder M."/>
            <person name="Bloem J."/>
            <person name="Labutti K."/>
            <person name="Salamov A."/>
            <person name="Andreopoulos B."/>
            <person name="Baker S."/>
            <person name="Barry K."/>
            <person name="Bills G."/>
            <person name="Bluhm B."/>
            <person name="Cannon C."/>
            <person name="Castanera R."/>
            <person name="Culley D."/>
            <person name="Daum C."/>
            <person name="Ezra D."/>
            <person name="Gonzalez J."/>
            <person name="Henrissat B."/>
            <person name="Kuo A."/>
            <person name="Liang C."/>
            <person name="Lipzen A."/>
            <person name="Lutzoni F."/>
            <person name="Magnuson J."/>
            <person name="Mondo S."/>
            <person name="Nolan M."/>
            <person name="Ohm R."/>
            <person name="Pangilinan J."/>
            <person name="Park H.-J."/>
            <person name="Ramirez L."/>
            <person name="Alfaro M."/>
            <person name="Sun H."/>
            <person name="Tritt A."/>
            <person name="Yoshinaga Y."/>
            <person name="Zwiers L.-H."/>
            <person name="Turgeon B."/>
            <person name="Goodwin S."/>
            <person name="Spatafora J."/>
            <person name="Crous P."/>
            <person name="Grigoriev I."/>
        </authorList>
    </citation>
    <scope>NUCLEOTIDE SEQUENCE</scope>
    <source>
        <strain evidence="1">ATCC 200398</strain>
    </source>
</reference>
<evidence type="ECO:0000313" key="2">
    <source>
        <dbReference type="Proteomes" id="UP000799755"/>
    </source>
</evidence>
<sequence length="945" mass="106425">MMSSYICRQCRKNIFQRAVSLRSPQWQPNATFISLRNPQPTPGPQQEVSEHTTSTQANDGNSTQAEAVKDARIRRATTTKTFQFARPERSQGGRYSRYKPPNKEAEPEKLGQDSKEGQDGLEVTQLEGPPIRKLHQGVSGAFYIDDRMEAGNLQAAWRIILNTYTSKDCPALLDPSDRLLKGGMFRKFLEVVVRKVCEGAEVPVTPTNLMRKYEEIGVMRPDFWKSTILTLTDQVLRQSPMAASDARELNKVLPELMSVWQLFFQCKGTLDVPLQSEGHVWQSIPDAQTLRATIAGSSERDFRARLQQYIPKFVANNWLSFSAVAVFNIFNERNELSAKLDETLRAQNEPFLRLLVHVLAGASMRSAFWHIETSHEFKALPEQIQKDVIKQISSAPSEAKIVLGVKDFEVSQPSNFSNASSREAKFLKRISRAILEKSHKGVLGNLWEEVIRAYTPKGNKTIIPPEIYNSFLTGFMALFEPDRTIEVWNHMIAHGLRPDVKSWTAMIVGCEKARDLEGMKQMWTRMLRSGVQPDIYAWTARIHGFMYLRNTNAAFAALDEMGQSWLAGEQAMKGSAKKSSPTPKANPFVKPTIEVVNAALSGLANIPRPNLPFNRKSEMMQNILLWGRTFALRPDAHTYNTLIQFYLTSEDYHTASKLLQKMEVDGIEPDIVTYTMLLRSAFDDRQFSGLSEEQQTSKVISILTELEKSGIKLNAYIYSSIVDRLLKLHSNFSAVRAVIDHMMSRNLIASAQIYTSLITHYFQESPPNIPAVDSLWLQITQTPGTPIDKILFDRVIEGYASVGEVGKMMAALVRMSAHGKLPGWTALTAVVRALTEAGDFQRARDVVRDVSNGEGVAQGGIKGDMWRRQEFWEEARRCRILDEGMEDGAMPEEEFVKPIEVEEVVSSLKQADQEVMKPIESAAEVRHSPHVKESGDGERFGGVPM</sequence>
<evidence type="ECO:0000313" key="1">
    <source>
        <dbReference type="EMBL" id="KAF2466443.1"/>
    </source>
</evidence>
<protein>
    <submittedName>
        <fullName evidence="1">Uncharacterized protein</fullName>
    </submittedName>
</protein>
<comment type="caution">
    <text evidence="1">The sequence shown here is derived from an EMBL/GenBank/DDBJ whole genome shotgun (WGS) entry which is preliminary data.</text>
</comment>
<organism evidence="1 2">
    <name type="scientific">Lindgomyces ingoldianus</name>
    <dbReference type="NCBI Taxonomy" id="673940"/>
    <lineage>
        <taxon>Eukaryota</taxon>
        <taxon>Fungi</taxon>
        <taxon>Dikarya</taxon>
        <taxon>Ascomycota</taxon>
        <taxon>Pezizomycotina</taxon>
        <taxon>Dothideomycetes</taxon>
        <taxon>Pleosporomycetidae</taxon>
        <taxon>Pleosporales</taxon>
        <taxon>Lindgomycetaceae</taxon>
        <taxon>Lindgomyces</taxon>
    </lineage>
</organism>
<proteinExistence type="predicted"/>
<keyword evidence="2" id="KW-1185">Reference proteome</keyword>
<accession>A0ACB6QHI6</accession>